<comment type="caution">
    <text evidence="2">The sequence shown here is derived from an EMBL/GenBank/DDBJ whole genome shotgun (WGS) entry which is preliminary data.</text>
</comment>
<gene>
    <name evidence="2" type="ORF">GN244_ATG20648</name>
</gene>
<reference evidence="2" key="1">
    <citation type="submission" date="2020-04" db="EMBL/GenBank/DDBJ databases">
        <title>Hybrid Assembly of Korean Phytophthora infestans isolates.</title>
        <authorList>
            <person name="Prokchorchik M."/>
            <person name="Lee Y."/>
            <person name="Seo J."/>
            <person name="Cho J.-H."/>
            <person name="Park Y.-E."/>
            <person name="Jang D.-C."/>
            <person name="Im J.-S."/>
            <person name="Choi J.-G."/>
            <person name="Park H.-J."/>
            <person name="Lee G.-B."/>
            <person name="Lee Y.-G."/>
            <person name="Hong S.-Y."/>
            <person name="Cho K."/>
            <person name="Sohn K.H."/>
        </authorList>
    </citation>
    <scope>NUCLEOTIDE SEQUENCE</scope>
    <source>
        <strain evidence="2">KR_1_A1</strain>
    </source>
</reference>
<feature type="region of interest" description="Disordered" evidence="1">
    <location>
        <begin position="34"/>
        <end position="59"/>
    </location>
</feature>
<organism evidence="2 3">
    <name type="scientific">Phytophthora infestans</name>
    <name type="common">Potato late blight agent</name>
    <name type="synonym">Botrytis infestans</name>
    <dbReference type="NCBI Taxonomy" id="4787"/>
    <lineage>
        <taxon>Eukaryota</taxon>
        <taxon>Sar</taxon>
        <taxon>Stramenopiles</taxon>
        <taxon>Oomycota</taxon>
        <taxon>Peronosporomycetes</taxon>
        <taxon>Peronosporales</taxon>
        <taxon>Peronosporaceae</taxon>
        <taxon>Phytophthora</taxon>
    </lineage>
</organism>
<name>A0A833RXF1_PHYIN</name>
<evidence type="ECO:0000256" key="1">
    <source>
        <dbReference type="SAM" id="MobiDB-lite"/>
    </source>
</evidence>
<sequence>MRKIRQRQRQEYEMKTVVVELEKEYAELCHRAEAVGSDTEPASAQIDEMGEQDHWTLYS</sequence>
<dbReference type="EMBL" id="WSZM01001324">
    <property type="protein sequence ID" value="KAF4027721.1"/>
    <property type="molecule type" value="Genomic_DNA"/>
</dbReference>
<dbReference type="AlphaFoldDB" id="A0A833RXF1"/>
<dbReference type="Proteomes" id="UP000602510">
    <property type="component" value="Unassembled WGS sequence"/>
</dbReference>
<evidence type="ECO:0000313" key="2">
    <source>
        <dbReference type="EMBL" id="KAF4027721.1"/>
    </source>
</evidence>
<proteinExistence type="predicted"/>
<evidence type="ECO:0000313" key="3">
    <source>
        <dbReference type="Proteomes" id="UP000602510"/>
    </source>
</evidence>
<keyword evidence="3" id="KW-1185">Reference proteome</keyword>
<accession>A0A833RXF1</accession>
<protein>
    <submittedName>
        <fullName evidence="2">Uncharacterized protein</fullName>
    </submittedName>
</protein>